<dbReference type="RefSeq" id="WP_308717684.1">
    <property type="nucleotide sequence ID" value="NZ_JAVHUY010000056.1"/>
</dbReference>
<keyword evidence="1" id="KW-0304">Gas vesicle</keyword>
<dbReference type="InterPro" id="IPR000638">
    <property type="entry name" value="Gas-vesicle_GvpA-like"/>
</dbReference>
<evidence type="ECO:0000256" key="2">
    <source>
        <dbReference type="ARBA" id="ARBA00035108"/>
    </source>
</evidence>
<keyword evidence="6" id="KW-1185">Reference proteome</keyword>
<feature type="compositionally biased region" description="Low complexity" evidence="4">
    <location>
        <begin position="63"/>
        <end position="77"/>
    </location>
</feature>
<evidence type="ECO:0000256" key="3">
    <source>
        <dbReference type="ARBA" id="ARBA00035659"/>
    </source>
</evidence>
<sequence length="173" mass="17832">MADRRLALDDGALVDALERLVRTGLVADGSVVLTLAGVDLARLDLRLMLTATAGQPAPGGRGAAPAVADPRPARPVEAPAPWPCAPVTPARGPALRDWGQAAPAGTPRAGLAGLVLAVVDLVRRLLERLALARMEAGELSATEVERLGRALMSLEEQTEALAEMVGGAVTTRV</sequence>
<evidence type="ECO:0000313" key="6">
    <source>
        <dbReference type="Proteomes" id="UP001230908"/>
    </source>
</evidence>
<comment type="similarity">
    <text evidence="3">Belongs to the gas vesicle GvpK family.</text>
</comment>
<dbReference type="PANTHER" id="PTHR40137:SF2">
    <property type="entry name" value="PROTEIN GVPK 1"/>
    <property type="match status" value="1"/>
</dbReference>
<dbReference type="PANTHER" id="PTHR40137">
    <property type="entry name" value="PROTEIN GVPK 1"/>
    <property type="match status" value="1"/>
</dbReference>
<dbReference type="Proteomes" id="UP001230908">
    <property type="component" value="Unassembled WGS sequence"/>
</dbReference>
<proteinExistence type="inferred from homology"/>
<comment type="caution">
    <text evidence="5">The sequence shown here is derived from an EMBL/GenBank/DDBJ whole genome shotgun (WGS) entry which is preliminary data.</text>
</comment>
<protein>
    <submittedName>
        <fullName evidence="5">Gas vesicle protein GvpJ</fullName>
    </submittedName>
</protein>
<name>A0ABU0ZTS2_9ACTN</name>
<gene>
    <name evidence="5" type="primary">gvpJ</name>
    <name evidence="5" type="ORF">RB614_38675</name>
</gene>
<dbReference type="InterPro" id="IPR007805">
    <property type="entry name" value="GvpK"/>
</dbReference>
<dbReference type="Pfam" id="PF00741">
    <property type="entry name" value="Gas_vesicle"/>
    <property type="match status" value="1"/>
</dbReference>
<comment type="subcellular location">
    <subcellularLocation>
        <location evidence="2">Gas vesicle</location>
    </subcellularLocation>
</comment>
<evidence type="ECO:0000256" key="4">
    <source>
        <dbReference type="SAM" id="MobiDB-lite"/>
    </source>
</evidence>
<feature type="region of interest" description="Disordered" evidence="4">
    <location>
        <begin position="54"/>
        <end position="77"/>
    </location>
</feature>
<evidence type="ECO:0000256" key="1">
    <source>
        <dbReference type="ARBA" id="ARBA00022987"/>
    </source>
</evidence>
<dbReference type="EMBL" id="JAVHUY010000056">
    <property type="protein sequence ID" value="MDQ7910436.1"/>
    <property type="molecule type" value="Genomic_DNA"/>
</dbReference>
<dbReference type="Pfam" id="PF05121">
    <property type="entry name" value="GvpK"/>
    <property type="match status" value="1"/>
</dbReference>
<organism evidence="5 6">
    <name type="scientific">Phytohabitans maris</name>
    <dbReference type="NCBI Taxonomy" id="3071409"/>
    <lineage>
        <taxon>Bacteria</taxon>
        <taxon>Bacillati</taxon>
        <taxon>Actinomycetota</taxon>
        <taxon>Actinomycetes</taxon>
        <taxon>Micromonosporales</taxon>
        <taxon>Micromonosporaceae</taxon>
    </lineage>
</organism>
<accession>A0ABU0ZTS2</accession>
<evidence type="ECO:0000313" key="5">
    <source>
        <dbReference type="EMBL" id="MDQ7910436.1"/>
    </source>
</evidence>
<reference evidence="5 6" key="1">
    <citation type="submission" date="2023-08" db="EMBL/GenBank/DDBJ databases">
        <title>Phytohabitans sansha sp. nov., isolated from marine sediment.</title>
        <authorList>
            <person name="Zhao Y."/>
            <person name="Yi K."/>
        </authorList>
    </citation>
    <scope>NUCLEOTIDE SEQUENCE [LARGE SCALE GENOMIC DNA]</scope>
    <source>
        <strain evidence="5 6">ZYX-F-186</strain>
    </source>
</reference>